<evidence type="ECO:0000256" key="3">
    <source>
        <dbReference type="HAMAP-Rule" id="MF_01074"/>
    </source>
</evidence>
<evidence type="ECO:0000256" key="2">
    <source>
        <dbReference type="ARBA" id="ARBA00023239"/>
    </source>
</evidence>
<gene>
    <name evidence="3 4" type="primary">larC</name>
    <name evidence="4" type="ORF">ACJDUH_03355</name>
</gene>
<dbReference type="NCBIfam" id="TIGR00299">
    <property type="entry name" value="nickel pincer cofactor biosynthesis protein LarC"/>
    <property type="match status" value="1"/>
</dbReference>
<dbReference type="EC" id="4.99.1.12" evidence="3"/>
<keyword evidence="5" id="KW-1185">Reference proteome</keyword>
<evidence type="ECO:0000313" key="4">
    <source>
        <dbReference type="EMBL" id="MFL0267129.1"/>
    </source>
</evidence>
<comment type="function">
    <text evidence="3">Involved in the biosynthesis of a nickel-pincer cofactor ((SCS)Ni(II) pincer complex). Binds Ni(2+), and functions in nickel delivery to pyridinium-3,5-bisthiocarboxylic acid mononucleotide (P2TMN), to form the mature cofactor. Is thus probably required for the activation of nickel-pincer cofactor-dependent enzymes.</text>
</comment>
<evidence type="ECO:0000313" key="5">
    <source>
        <dbReference type="Proteomes" id="UP001623661"/>
    </source>
</evidence>
<dbReference type="HAMAP" id="MF_01074">
    <property type="entry name" value="LarC"/>
    <property type="match status" value="1"/>
</dbReference>
<dbReference type="Gene3D" id="3.30.70.1380">
    <property type="entry name" value="Transcriptional regulatory protein pf0864 domain like"/>
    <property type="match status" value="1"/>
</dbReference>
<evidence type="ECO:0000256" key="1">
    <source>
        <dbReference type="ARBA" id="ARBA00022596"/>
    </source>
</evidence>
<dbReference type="PANTHER" id="PTHR36566:SF1">
    <property type="entry name" value="PYRIDINIUM-3,5-BISTHIOCARBOXYLIC ACID MONONUCLEOTIDE NICKEL INSERTION PROTEIN"/>
    <property type="match status" value="1"/>
</dbReference>
<comment type="catalytic activity">
    <reaction evidence="3">
        <text>Ni(II)-pyridinium-3,5-bisthiocarboxylate mononucleotide = pyridinium-3,5-bisthiocarboxylate mononucleotide + Ni(2+)</text>
        <dbReference type="Rhea" id="RHEA:54784"/>
        <dbReference type="ChEBI" id="CHEBI:49786"/>
        <dbReference type="ChEBI" id="CHEBI:137372"/>
        <dbReference type="ChEBI" id="CHEBI:137373"/>
        <dbReference type="EC" id="4.99.1.12"/>
    </reaction>
</comment>
<reference evidence="4 5" key="1">
    <citation type="submission" date="2024-11" db="EMBL/GenBank/DDBJ databases">
        <authorList>
            <person name="Heng Y.C."/>
            <person name="Lim A.C.H."/>
            <person name="Lee J.K.Y."/>
            <person name="Kittelmann S."/>
        </authorList>
    </citation>
    <scope>NUCLEOTIDE SEQUENCE [LARGE SCALE GENOMIC DNA]</scope>
    <source>
        <strain evidence="4 5">WILCCON 0202</strain>
    </source>
</reference>
<name>A0ABW8TN72_9CLOT</name>
<protein>
    <recommendedName>
        <fullName evidence="3">Pyridinium-3,5-bisthiocarboxylic acid mononucleotide nickel insertion protein</fullName>
        <shortName evidence="3">P2TMN nickel insertion protein</shortName>
        <ecNumber evidence="3">4.99.1.12</ecNumber>
    </recommendedName>
    <alternativeName>
        <fullName evidence="3">Nickel-pincer cofactor biosynthesis protein LarC</fullName>
    </alternativeName>
</protein>
<dbReference type="PANTHER" id="PTHR36566">
    <property type="entry name" value="NICKEL INSERTION PROTEIN-RELATED"/>
    <property type="match status" value="1"/>
</dbReference>
<dbReference type="Proteomes" id="UP001623661">
    <property type="component" value="Unassembled WGS sequence"/>
</dbReference>
<comment type="similarity">
    <text evidence="3">Belongs to the LarC family.</text>
</comment>
<comment type="caution">
    <text evidence="4">The sequence shown here is derived from an EMBL/GenBank/DDBJ whole genome shotgun (WGS) entry which is preliminary data.</text>
</comment>
<dbReference type="RefSeq" id="WP_406763737.1">
    <property type="nucleotide sequence ID" value="NZ_JBJHZY010000001.1"/>
</dbReference>
<proteinExistence type="inferred from homology"/>
<dbReference type="EMBL" id="JBJHZY010000001">
    <property type="protein sequence ID" value="MFL0267129.1"/>
    <property type="molecule type" value="Genomic_DNA"/>
</dbReference>
<keyword evidence="1 3" id="KW-0533">Nickel</keyword>
<organism evidence="4 5">
    <name type="scientific">Candidatus Clostridium radicumherbarum</name>
    <dbReference type="NCBI Taxonomy" id="3381662"/>
    <lineage>
        <taxon>Bacteria</taxon>
        <taxon>Bacillati</taxon>
        <taxon>Bacillota</taxon>
        <taxon>Clostridia</taxon>
        <taxon>Eubacteriales</taxon>
        <taxon>Clostridiaceae</taxon>
        <taxon>Clostridium</taxon>
    </lineage>
</organism>
<sequence>MKILYYDCFSGISGDMNLGALIDLGVNKDYIINELSKLNISGYKIEVSIDNRRGITGTRVDVILDIEEEHHHHEHRNLKDVETIIDKSFLSDDVKSLSKKIFLKVAAAEAKIHGKPINEVHFHEVGALDSIVDIVGAAICLDYLKIDKILSSPVELGGGFVKCAHGIFPVPAPATTEILKNVPVKMGAVNFETTTPTGAAILAAAVTEFNDKKEFKIIKIAYGIGHRDTEIPNVLRVYLGEVVAEDILKKEENTSRGKEIEDAVMIECNIDDMNPELYDFTMERLFKAGAMDVFLTPIIMKKGRPGIKLTVLSSEDLEAELTSIILRETTTLGVRKYLVKKTMLKREGSIINTRFGEIRIKTSFLNGEIIKVKPEYEDCKRIAYENNIPIRVVYEEVNNNL</sequence>
<dbReference type="Gene3D" id="3.10.20.300">
    <property type="entry name" value="mk0293 like domain"/>
    <property type="match status" value="1"/>
</dbReference>
<accession>A0ABW8TN72</accession>
<keyword evidence="2 3" id="KW-0456">Lyase</keyword>
<dbReference type="Pfam" id="PF01969">
    <property type="entry name" value="Ni_insertion"/>
    <property type="match status" value="1"/>
</dbReference>
<dbReference type="GO" id="GO:0016829">
    <property type="term" value="F:lyase activity"/>
    <property type="evidence" value="ECO:0007669"/>
    <property type="project" value="UniProtKB-KW"/>
</dbReference>
<dbReference type="InterPro" id="IPR002822">
    <property type="entry name" value="Ni_insertion"/>
</dbReference>